<dbReference type="Proteomes" id="UP000232003">
    <property type="component" value="Plasmid pNFSY06"/>
</dbReference>
<protein>
    <submittedName>
        <fullName evidence="1">Uncharacterized protein</fullName>
    </submittedName>
</protein>
<accession>A0A2K8T7G4</accession>
<name>A0A2K8T7G4_9NOSO</name>
<evidence type="ECO:0000313" key="1">
    <source>
        <dbReference type="EMBL" id="AUB43533.1"/>
    </source>
</evidence>
<keyword evidence="1" id="KW-0614">Plasmid</keyword>
<reference evidence="1 2" key="1">
    <citation type="submission" date="2017-11" db="EMBL/GenBank/DDBJ databases">
        <title>Complete genome of a free-living desiccation-tolerant cyanobacterium and its photosynthetic adaptation to extreme terrestrial habitat.</title>
        <authorList>
            <person name="Shang J."/>
        </authorList>
    </citation>
    <scope>NUCLEOTIDE SEQUENCE [LARGE SCALE GENOMIC DNA]</scope>
    <source>
        <strain evidence="1 2">CCNUN1</strain>
        <plasmid evidence="2">pnfsy06</plasmid>
    </source>
</reference>
<dbReference type="EMBL" id="CP024791">
    <property type="protein sequence ID" value="AUB43533.1"/>
    <property type="molecule type" value="Genomic_DNA"/>
</dbReference>
<sequence length="59" mass="6324">MIVSWVAIAAIEATHEYDICCQGISGDSSSDESIFWSDCPYAVLYAIAVGKICSTCTEV</sequence>
<evidence type="ECO:0000313" key="2">
    <source>
        <dbReference type="Proteomes" id="UP000232003"/>
    </source>
</evidence>
<organism evidence="1 2">
    <name type="scientific">Nostoc flagelliforme CCNUN1</name>
    <dbReference type="NCBI Taxonomy" id="2038116"/>
    <lineage>
        <taxon>Bacteria</taxon>
        <taxon>Bacillati</taxon>
        <taxon>Cyanobacteriota</taxon>
        <taxon>Cyanophyceae</taxon>
        <taxon>Nostocales</taxon>
        <taxon>Nostocaceae</taxon>
        <taxon>Nostoc</taxon>
    </lineage>
</organism>
<dbReference type="AlphaFoldDB" id="A0A2K8T7G4"/>
<proteinExistence type="predicted"/>
<gene>
    <name evidence="1" type="ORF">COO91_09714</name>
</gene>
<keyword evidence="2" id="KW-1185">Reference proteome</keyword>
<dbReference type="RefSeq" id="WP_157816907.1">
    <property type="nucleotide sequence ID" value="NZ_CAWNNC010000007.1"/>
</dbReference>
<geneLocation type="plasmid" evidence="2">
    <name>pnfsy06</name>
</geneLocation>
<dbReference type="KEGG" id="nfl:COO91_09714"/>